<accession>T2IRX2</accession>
<reference evidence="1 2" key="2">
    <citation type="submission" date="2013-09" db="EMBL/GenBank/DDBJ databases">
        <title>Whole genome comparison of six Crocosphaera watsonii strains with differing phenotypes.</title>
        <authorList>
            <person name="Bench S.R."/>
            <person name="Heller P."/>
            <person name="Frank I."/>
            <person name="Arciniega M."/>
            <person name="Shilova I.N."/>
            <person name="Zehr J.P."/>
        </authorList>
    </citation>
    <scope>NUCLEOTIDE SEQUENCE [LARGE SCALE GENOMIC DNA]</scope>
    <source>
        <strain evidence="1 2">WH 0005</strain>
    </source>
</reference>
<dbReference type="EMBL" id="CAQL01000477">
    <property type="protein sequence ID" value="CCQ55768.1"/>
    <property type="molecule type" value="Genomic_DNA"/>
</dbReference>
<evidence type="ECO:0000313" key="1">
    <source>
        <dbReference type="EMBL" id="CCQ55768.1"/>
    </source>
</evidence>
<dbReference type="InterPro" id="IPR029058">
    <property type="entry name" value="AB_hydrolase_fold"/>
</dbReference>
<proteinExistence type="predicted"/>
<dbReference type="RefSeq" id="WP_021832922.1">
    <property type="nucleotide sequence ID" value="NZ_CAQL01000477.1"/>
</dbReference>
<dbReference type="AlphaFoldDB" id="T2IRX2"/>
<evidence type="ECO:0000313" key="2">
    <source>
        <dbReference type="Proteomes" id="UP000017981"/>
    </source>
</evidence>
<comment type="caution">
    <text evidence="1">The sequence shown here is derived from an EMBL/GenBank/DDBJ whole genome shotgun (WGS) entry which is preliminary data.</text>
</comment>
<dbReference type="Proteomes" id="UP000017981">
    <property type="component" value="Unassembled WGS sequence"/>
</dbReference>
<dbReference type="Gene3D" id="3.40.50.1820">
    <property type="entry name" value="alpha/beta hydrolase"/>
    <property type="match status" value="1"/>
</dbReference>
<evidence type="ECO:0008006" key="3">
    <source>
        <dbReference type="Google" id="ProtNLM"/>
    </source>
</evidence>
<protein>
    <recommendedName>
        <fullName evidence="3">Dienelactone hydrolase</fullName>
    </recommendedName>
</protein>
<organism evidence="1 2">
    <name type="scientific">Crocosphaera watsonii WH 0005</name>
    <dbReference type="NCBI Taxonomy" id="423472"/>
    <lineage>
        <taxon>Bacteria</taxon>
        <taxon>Bacillati</taxon>
        <taxon>Cyanobacteriota</taxon>
        <taxon>Cyanophyceae</taxon>
        <taxon>Oscillatoriophycideae</taxon>
        <taxon>Chroococcales</taxon>
        <taxon>Aphanothecaceae</taxon>
        <taxon>Crocosphaera</taxon>
    </lineage>
</organism>
<gene>
    <name evidence="1" type="ORF">CWATWH0005_2314</name>
</gene>
<reference evidence="1 2" key="1">
    <citation type="submission" date="2013-01" db="EMBL/GenBank/DDBJ databases">
        <authorList>
            <person name="Bench S."/>
        </authorList>
    </citation>
    <scope>NUCLEOTIDE SEQUENCE [LARGE SCALE GENOMIC DNA]</scope>
    <source>
        <strain evidence="1 2">WH 0005</strain>
    </source>
</reference>
<name>T2IRX2_CROWT</name>
<sequence length="327" mass="35313">MNIRAFYRAAIVENAKPPYNTIHLKVYYRGQISGDDQEQNQGIVSADPQLSNAPVVILFNGVNCNPEVYQWLAVSLAERGLVVITFAWVAENFPGVIALTPGVDISMLAPNRYGTGPTASALPAILTELEKINNEGVLAGLLDLKKVILGGHSAGGRVALESASPRFFKGIVAAFGYGVHTAGTTMLGFEPATILPLPDVLPVLLIGGTCDGVIANSSNRYGTVWEKPTTPVSRTFAEAISGGRNDSYLMLVEGANHFSFVDPFEETTRRPFLDFSSTQPSSKIRSLMASIIGLFIDAHVRNEPTAKSSLNQYLESNNPLIDRFELK</sequence>
<dbReference type="SUPFAM" id="SSF53474">
    <property type="entry name" value="alpha/beta-Hydrolases"/>
    <property type="match status" value="1"/>
</dbReference>